<evidence type="ECO:0000313" key="2">
    <source>
        <dbReference type="Proteomes" id="UP000247233"/>
    </source>
</evidence>
<evidence type="ECO:0000313" key="1">
    <source>
        <dbReference type="EMBL" id="PWY79605.1"/>
    </source>
</evidence>
<dbReference type="EMBL" id="MSFL01000015">
    <property type="protein sequence ID" value="PWY79605.1"/>
    <property type="molecule type" value="Genomic_DNA"/>
</dbReference>
<keyword evidence="2" id="KW-1185">Reference proteome</keyword>
<gene>
    <name evidence="1" type="ORF">BO70DRAFT_51337</name>
</gene>
<accession>A0A317W0T1</accession>
<dbReference type="AlphaFoldDB" id="A0A317W0T1"/>
<dbReference type="VEuPathDB" id="FungiDB:BO70DRAFT_51337"/>
<proteinExistence type="predicted"/>
<comment type="caution">
    <text evidence="1">The sequence shown here is derived from an EMBL/GenBank/DDBJ whole genome shotgun (WGS) entry which is preliminary data.</text>
</comment>
<sequence length="79" mass="8788">MNPKDLLRYLSKPANRFSRLLDPILLPVSVSSERGSPADSHHSLFQRLFPPLPLLPPSLAALQAPTELSSLAECQFHTR</sequence>
<protein>
    <submittedName>
        <fullName evidence="1">Uncharacterized protein</fullName>
    </submittedName>
</protein>
<reference evidence="1 2" key="1">
    <citation type="submission" date="2016-12" db="EMBL/GenBank/DDBJ databases">
        <title>The genomes of Aspergillus section Nigri reveals drivers in fungal speciation.</title>
        <authorList>
            <consortium name="DOE Joint Genome Institute"/>
            <person name="Vesth T.C."/>
            <person name="Nybo J."/>
            <person name="Theobald S."/>
            <person name="Brandl J."/>
            <person name="Frisvad J.C."/>
            <person name="Nielsen K.F."/>
            <person name="Lyhne E.K."/>
            <person name="Kogle M.E."/>
            <person name="Kuo A."/>
            <person name="Riley R."/>
            <person name="Clum A."/>
            <person name="Nolan M."/>
            <person name="Lipzen A."/>
            <person name="Salamov A."/>
            <person name="Henrissat B."/>
            <person name="Wiebenga A."/>
            <person name="De Vries R.P."/>
            <person name="Grigoriev I.V."/>
            <person name="Mortensen U.H."/>
            <person name="Andersen M.R."/>
            <person name="Baker S.E."/>
        </authorList>
    </citation>
    <scope>NUCLEOTIDE SEQUENCE [LARGE SCALE GENOMIC DNA]</scope>
    <source>
        <strain evidence="1 2">CBS 117.55</strain>
    </source>
</reference>
<name>A0A317W0T1_9EURO</name>
<dbReference type="GeneID" id="37070742"/>
<organism evidence="1 2">
    <name type="scientific">Aspergillus heteromorphus CBS 117.55</name>
    <dbReference type="NCBI Taxonomy" id="1448321"/>
    <lineage>
        <taxon>Eukaryota</taxon>
        <taxon>Fungi</taxon>
        <taxon>Dikarya</taxon>
        <taxon>Ascomycota</taxon>
        <taxon>Pezizomycotina</taxon>
        <taxon>Eurotiomycetes</taxon>
        <taxon>Eurotiomycetidae</taxon>
        <taxon>Eurotiales</taxon>
        <taxon>Aspergillaceae</taxon>
        <taxon>Aspergillus</taxon>
        <taxon>Aspergillus subgen. Circumdati</taxon>
    </lineage>
</organism>
<dbReference type="Proteomes" id="UP000247233">
    <property type="component" value="Unassembled WGS sequence"/>
</dbReference>
<dbReference type="RefSeq" id="XP_025398628.1">
    <property type="nucleotide sequence ID" value="XM_025548505.1"/>
</dbReference>